<protein>
    <submittedName>
        <fullName evidence="2">Uncharacterized protein</fullName>
    </submittedName>
</protein>
<accession>A0A1B6C0C9</accession>
<evidence type="ECO:0000313" key="2">
    <source>
        <dbReference type="EMBL" id="JAS06719.1"/>
    </source>
</evidence>
<feature type="non-terminal residue" evidence="2">
    <location>
        <position position="1"/>
    </location>
</feature>
<sequence length="114" mass="12276">TIPKEKFCAFSSTCRYNNISVEVDEEEIMPLDDYTDTNDTTTSMPIINTATTPEPQSTTAMMEPITPTTTPTTTPTIPSTTPTIQITPTPTPTIPSTTPTIQITPTPTPTIPST</sequence>
<feature type="compositionally biased region" description="Polar residues" evidence="1">
    <location>
        <begin position="43"/>
        <end position="60"/>
    </location>
</feature>
<feature type="compositionally biased region" description="Low complexity" evidence="1">
    <location>
        <begin position="64"/>
        <end position="105"/>
    </location>
</feature>
<reference evidence="2" key="1">
    <citation type="submission" date="2015-12" db="EMBL/GenBank/DDBJ databases">
        <title>De novo transcriptome assembly of four potential Pierce s Disease insect vectors from Arizona vineyards.</title>
        <authorList>
            <person name="Tassone E.E."/>
        </authorList>
    </citation>
    <scope>NUCLEOTIDE SEQUENCE</scope>
</reference>
<feature type="non-terminal residue" evidence="2">
    <location>
        <position position="114"/>
    </location>
</feature>
<organism evidence="2">
    <name type="scientific">Clastoptera arizonana</name>
    <name type="common">Arizona spittle bug</name>
    <dbReference type="NCBI Taxonomy" id="38151"/>
    <lineage>
        <taxon>Eukaryota</taxon>
        <taxon>Metazoa</taxon>
        <taxon>Ecdysozoa</taxon>
        <taxon>Arthropoda</taxon>
        <taxon>Hexapoda</taxon>
        <taxon>Insecta</taxon>
        <taxon>Pterygota</taxon>
        <taxon>Neoptera</taxon>
        <taxon>Paraneoptera</taxon>
        <taxon>Hemiptera</taxon>
        <taxon>Auchenorrhyncha</taxon>
        <taxon>Cercopoidea</taxon>
        <taxon>Clastopteridae</taxon>
        <taxon>Clastoptera</taxon>
    </lineage>
</organism>
<proteinExistence type="predicted"/>
<dbReference type="AlphaFoldDB" id="A0A1B6C0C9"/>
<dbReference type="EMBL" id="GEDC01030579">
    <property type="protein sequence ID" value="JAS06719.1"/>
    <property type="molecule type" value="Transcribed_RNA"/>
</dbReference>
<evidence type="ECO:0000256" key="1">
    <source>
        <dbReference type="SAM" id="MobiDB-lite"/>
    </source>
</evidence>
<feature type="region of interest" description="Disordered" evidence="1">
    <location>
        <begin position="30"/>
        <end position="114"/>
    </location>
</feature>
<name>A0A1B6C0C9_9HEMI</name>
<gene>
    <name evidence="2" type="ORF">g.44707</name>
</gene>